<dbReference type="STRING" id="1131292.BCR24_11745"/>
<dbReference type="PANTHER" id="PTHR43163:SF6">
    <property type="entry name" value="DIPEPTIDE TRANSPORT SYSTEM PERMEASE PROTEIN DPPB-RELATED"/>
    <property type="match status" value="1"/>
</dbReference>
<comment type="subcellular location">
    <subcellularLocation>
        <location evidence="1 7">Cell membrane</location>
        <topology evidence="1 7">Multi-pass membrane protein</topology>
    </subcellularLocation>
</comment>
<keyword evidence="2 7" id="KW-0813">Transport</keyword>
<accession>A0A1E5HES1</accession>
<dbReference type="InterPro" id="IPR045621">
    <property type="entry name" value="BPD_transp_1_N"/>
</dbReference>
<dbReference type="PROSITE" id="PS50928">
    <property type="entry name" value="ABC_TM1"/>
    <property type="match status" value="1"/>
</dbReference>
<keyword evidence="3" id="KW-1003">Cell membrane</keyword>
<evidence type="ECO:0000256" key="7">
    <source>
        <dbReference type="RuleBase" id="RU363032"/>
    </source>
</evidence>
<name>A0A1E5HES1_9ENTE</name>
<feature type="transmembrane region" description="Helical" evidence="7">
    <location>
        <begin position="287"/>
        <end position="310"/>
    </location>
</feature>
<evidence type="ECO:0000256" key="4">
    <source>
        <dbReference type="ARBA" id="ARBA00022692"/>
    </source>
</evidence>
<evidence type="ECO:0000256" key="6">
    <source>
        <dbReference type="ARBA" id="ARBA00023136"/>
    </source>
</evidence>
<dbReference type="NCBIfam" id="NF045472">
    <property type="entry name" value="Opp4B"/>
    <property type="match status" value="1"/>
</dbReference>
<feature type="transmembrane region" description="Helical" evidence="7">
    <location>
        <begin position="245"/>
        <end position="267"/>
    </location>
</feature>
<dbReference type="Gene3D" id="1.10.3720.10">
    <property type="entry name" value="MetI-like"/>
    <property type="match status" value="1"/>
</dbReference>
<feature type="transmembrane region" description="Helical" evidence="7">
    <location>
        <begin position="184"/>
        <end position="206"/>
    </location>
</feature>
<keyword evidence="4 7" id="KW-0812">Transmembrane</keyword>
<keyword evidence="10" id="KW-1185">Reference proteome</keyword>
<dbReference type="SUPFAM" id="SSF161098">
    <property type="entry name" value="MetI-like"/>
    <property type="match status" value="1"/>
</dbReference>
<protein>
    <submittedName>
        <fullName evidence="9">Peptide ABC transporter permease</fullName>
    </submittedName>
</protein>
<evidence type="ECO:0000256" key="3">
    <source>
        <dbReference type="ARBA" id="ARBA00022475"/>
    </source>
</evidence>
<dbReference type="CDD" id="cd06261">
    <property type="entry name" value="TM_PBP2"/>
    <property type="match status" value="1"/>
</dbReference>
<dbReference type="GO" id="GO:0055085">
    <property type="term" value="P:transmembrane transport"/>
    <property type="evidence" value="ECO:0007669"/>
    <property type="project" value="InterPro"/>
</dbReference>
<comment type="similarity">
    <text evidence="7">Belongs to the binding-protein-dependent transport system permease family.</text>
</comment>
<dbReference type="InterPro" id="IPR035906">
    <property type="entry name" value="MetI-like_sf"/>
</dbReference>
<sequence>MWKTILRRILLMIPQVLILSVLIFILAKMMPGDPFSGLIQPGTDPAQIEMLREKAGLYDPWYTQYFRWLVNALQGDFGASYQYKIPVANLISERAMNTIWLSLLTVILTYAIALPLGVLSGRYQNSKFDKAVVVYNFFSFAVPSFVFALIILFFFGYRLGWFPTLGSVSPDVEPGTIAYLWSRAYHLILPAITSALLATAVTIQYLRSEVIDLKSSDFVRTARAKGVPTKKIFTRHIFRNASLPIASMAGYEITGLLGGSVVIERIFGFPGMGNLFITSITQRDYSVVTALILIYGLATLFGTLISDIIMSAIDPRIRVQ</sequence>
<evidence type="ECO:0000313" key="9">
    <source>
        <dbReference type="EMBL" id="OEG23434.1"/>
    </source>
</evidence>
<dbReference type="RefSeq" id="WP_069639171.1">
    <property type="nucleotide sequence ID" value="NZ_JAFBEZ010000001.1"/>
</dbReference>
<dbReference type="GO" id="GO:0005886">
    <property type="term" value="C:plasma membrane"/>
    <property type="evidence" value="ECO:0007669"/>
    <property type="project" value="UniProtKB-SubCell"/>
</dbReference>
<feature type="transmembrane region" description="Helical" evidence="7">
    <location>
        <begin position="132"/>
        <end position="157"/>
    </location>
</feature>
<dbReference type="EMBL" id="MIKC01000004">
    <property type="protein sequence ID" value="OEG23434.1"/>
    <property type="molecule type" value="Genomic_DNA"/>
</dbReference>
<evidence type="ECO:0000313" key="10">
    <source>
        <dbReference type="Proteomes" id="UP000094469"/>
    </source>
</evidence>
<comment type="caution">
    <text evidence="9">The sequence shown here is derived from an EMBL/GenBank/DDBJ whole genome shotgun (WGS) entry which is preliminary data.</text>
</comment>
<feature type="transmembrane region" description="Helical" evidence="7">
    <location>
        <begin position="99"/>
        <end position="120"/>
    </location>
</feature>
<evidence type="ECO:0000259" key="8">
    <source>
        <dbReference type="PROSITE" id="PS50928"/>
    </source>
</evidence>
<feature type="transmembrane region" description="Helical" evidence="7">
    <location>
        <begin position="9"/>
        <end position="27"/>
    </location>
</feature>
<dbReference type="OrthoDB" id="9773683at2"/>
<dbReference type="InterPro" id="IPR000515">
    <property type="entry name" value="MetI-like"/>
</dbReference>
<dbReference type="Pfam" id="PF00528">
    <property type="entry name" value="BPD_transp_1"/>
    <property type="match status" value="1"/>
</dbReference>
<keyword evidence="5 7" id="KW-1133">Transmembrane helix</keyword>
<evidence type="ECO:0000256" key="5">
    <source>
        <dbReference type="ARBA" id="ARBA00022989"/>
    </source>
</evidence>
<dbReference type="Pfam" id="PF19300">
    <property type="entry name" value="BPD_transp_1_N"/>
    <property type="match status" value="1"/>
</dbReference>
<proteinExistence type="inferred from homology"/>
<dbReference type="AlphaFoldDB" id="A0A1E5HES1"/>
<dbReference type="PANTHER" id="PTHR43163">
    <property type="entry name" value="DIPEPTIDE TRANSPORT SYSTEM PERMEASE PROTEIN DPPB-RELATED"/>
    <property type="match status" value="1"/>
</dbReference>
<reference evidence="10" key="1">
    <citation type="submission" date="2016-09" db="EMBL/GenBank/DDBJ databases">
        <authorList>
            <person name="Gulvik C.A."/>
        </authorList>
    </citation>
    <scope>NUCLEOTIDE SEQUENCE [LARGE SCALE GENOMIC DNA]</scope>
    <source>
        <strain evidence="10">LMG 26676</strain>
    </source>
</reference>
<dbReference type="Proteomes" id="UP000094469">
    <property type="component" value="Unassembled WGS sequence"/>
</dbReference>
<feature type="domain" description="ABC transmembrane type-1" evidence="8">
    <location>
        <begin position="95"/>
        <end position="306"/>
    </location>
</feature>
<gene>
    <name evidence="9" type="ORF">BCR24_11745</name>
</gene>
<organism evidence="9 10">
    <name type="scientific">Enterococcus ureilyticus</name>
    <dbReference type="NCBI Taxonomy" id="1131292"/>
    <lineage>
        <taxon>Bacteria</taxon>
        <taxon>Bacillati</taxon>
        <taxon>Bacillota</taxon>
        <taxon>Bacilli</taxon>
        <taxon>Lactobacillales</taxon>
        <taxon>Enterococcaceae</taxon>
        <taxon>Enterococcus</taxon>
    </lineage>
</organism>
<evidence type="ECO:0000256" key="1">
    <source>
        <dbReference type="ARBA" id="ARBA00004651"/>
    </source>
</evidence>
<keyword evidence="6 7" id="KW-0472">Membrane</keyword>
<evidence type="ECO:0000256" key="2">
    <source>
        <dbReference type="ARBA" id="ARBA00022448"/>
    </source>
</evidence>